<evidence type="ECO:0008006" key="3">
    <source>
        <dbReference type="Google" id="ProtNLM"/>
    </source>
</evidence>
<organism evidence="1 2">
    <name type="scientific">Paenalcaligenes hominis</name>
    <dbReference type="NCBI Taxonomy" id="643674"/>
    <lineage>
        <taxon>Bacteria</taxon>
        <taxon>Pseudomonadati</taxon>
        <taxon>Pseudomonadota</taxon>
        <taxon>Betaproteobacteria</taxon>
        <taxon>Burkholderiales</taxon>
        <taxon>Alcaligenaceae</taxon>
        <taxon>Paenalcaligenes</taxon>
    </lineage>
</organism>
<dbReference type="EMBL" id="JAATIZ010000001">
    <property type="protein sequence ID" value="NJB64330.1"/>
    <property type="molecule type" value="Genomic_DNA"/>
</dbReference>
<name>A0ABX0WM70_9BURK</name>
<gene>
    <name evidence="1" type="ORF">GGR41_000551</name>
</gene>
<protein>
    <recommendedName>
        <fullName evidence="3">Phage tail protein</fullName>
    </recommendedName>
</protein>
<reference evidence="1 2" key="1">
    <citation type="submission" date="2020-03" db="EMBL/GenBank/DDBJ databases">
        <title>Genomic Encyclopedia of Type Strains, Phase IV (KMG-IV): sequencing the most valuable type-strain genomes for metagenomic binning, comparative biology and taxonomic classification.</title>
        <authorList>
            <person name="Goeker M."/>
        </authorList>
    </citation>
    <scope>NUCLEOTIDE SEQUENCE [LARGE SCALE GENOMIC DNA]</scope>
    <source>
        <strain evidence="1 2">DSM 26613</strain>
    </source>
</reference>
<dbReference type="Proteomes" id="UP000783934">
    <property type="component" value="Unassembled WGS sequence"/>
</dbReference>
<evidence type="ECO:0000313" key="1">
    <source>
        <dbReference type="EMBL" id="NJB64330.1"/>
    </source>
</evidence>
<sequence>MTRKFVQLTPLAGADNETEFYAVADDGTAWYGCLDDAMEGSKISWTQVTPLPEKEKRSSKGLVPIKGLI</sequence>
<proteinExistence type="predicted"/>
<comment type="caution">
    <text evidence="1">The sequence shown here is derived from an EMBL/GenBank/DDBJ whole genome shotgun (WGS) entry which is preliminary data.</text>
</comment>
<keyword evidence="2" id="KW-1185">Reference proteome</keyword>
<accession>A0ABX0WM70</accession>
<dbReference type="RefSeq" id="WP_167660533.1">
    <property type="nucleotide sequence ID" value="NZ_BMCQ01000004.1"/>
</dbReference>
<evidence type="ECO:0000313" key="2">
    <source>
        <dbReference type="Proteomes" id="UP000783934"/>
    </source>
</evidence>